<dbReference type="PANTHER" id="PTHR37820">
    <property type="entry name" value="CELL DIVISION PROTEIN DIVIB"/>
    <property type="match status" value="1"/>
</dbReference>
<dbReference type="InterPro" id="IPR005548">
    <property type="entry name" value="Cell_div_FtsQ/DivIB_C"/>
</dbReference>
<dbReference type="AlphaFoldDB" id="A0A845KYJ1"/>
<keyword evidence="6 9" id="KW-0472">Membrane</keyword>
<evidence type="ECO:0000256" key="4">
    <source>
        <dbReference type="ARBA" id="ARBA00022692"/>
    </source>
</evidence>
<dbReference type="Proteomes" id="UP000463470">
    <property type="component" value="Unassembled WGS sequence"/>
</dbReference>
<keyword evidence="5 9" id="KW-1133">Transmembrane helix</keyword>
<evidence type="ECO:0000256" key="9">
    <source>
        <dbReference type="SAM" id="Phobius"/>
    </source>
</evidence>
<organism evidence="11 12">
    <name type="scientific">Heliomicrobium undosum</name>
    <dbReference type="NCBI Taxonomy" id="121734"/>
    <lineage>
        <taxon>Bacteria</taxon>
        <taxon>Bacillati</taxon>
        <taxon>Bacillota</taxon>
        <taxon>Clostridia</taxon>
        <taxon>Eubacteriales</taxon>
        <taxon>Heliobacteriaceae</taxon>
        <taxon>Heliomicrobium</taxon>
    </lineage>
</organism>
<gene>
    <name evidence="11" type="ORF">GTO91_04485</name>
</gene>
<dbReference type="RefSeq" id="WP_161255475.1">
    <property type="nucleotide sequence ID" value="NZ_WXEY01000003.1"/>
</dbReference>
<evidence type="ECO:0000256" key="6">
    <source>
        <dbReference type="ARBA" id="ARBA00023136"/>
    </source>
</evidence>
<comment type="subcellular location">
    <subcellularLocation>
        <location evidence="1">Membrane</location>
    </subcellularLocation>
</comment>
<keyword evidence="2" id="KW-1003">Cell membrane</keyword>
<protein>
    <submittedName>
        <fullName evidence="11">FtsQ-type POTRA domain-containing protein</fullName>
    </submittedName>
</protein>
<dbReference type="InterPro" id="IPR013685">
    <property type="entry name" value="POTRA_FtsQ_type"/>
</dbReference>
<dbReference type="Gene3D" id="3.10.20.310">
    <property type="entry name" value="membrane protein fhac"/>
    <property type="match status" value="1"/>
</dbReference>
<accession>A0A845KYJ1</accession>
<feature type="transmembrane region" description="Helical" evidence="9">
    <location>
        <begin position="7"/>
        <end position="25"/>
    </location>
</feature>
<dbReference type="GO" id="GO:0005886">
    <property type="term" value="C:plasma membrane"/>
    <property type="evidence" value="ECO:0007669"/>
    <property type="project" value="TreeGrafter"/>
</dbReference>
<evidence type="ECO:0000313" key="12">
    <source>
        <dbReference type="Proteomes" id="UP000463470"/>
    </source>
</evidence>
<evidence type="ECO:0000256" key="5">
    <source>
        <dbReference type="ARBA" id="ARBA00022989"/>
    </source>
</evidence>
<keyword evidence="7" id="KW-0131">Cell cycle</keyword>
<dbReference type="Pfam" id="PF08478">
    <property type="entry name" value="POTRA_1"/>
    <property type="match status" value="1"/>
</dbReference>
<dbReference type="EMBL" id="WXEY01000003">
    <property type="protein sequence ID" value="MZP28967.1"/>
    <property type="molecule type" value="Genomic_DNA"/>
</dbReference>
<dbReference type="OrthoDB" id="1725168at2"/>
<evidence type="ECO:0000259" key="10">
    <source>
        <dbReference type="PROSITE" id="PS51779"/>
    </source>
</evidence>
<keyword evidence="4 9" id="KW-0812">Transmembrane</keyword>
<dbReference type="InterPro" id="IPR034746">
    <property type="entry name" value="POTRA"/>
</dbReference>
<comment type="caution">
    <text evidence="11">The sequence shown here is derived from an EMBL/GenBank/DDBJ whole genome shotgun (WGS) entry which is preliminary data.</text>
</comment>
<reference evidence="11 12" key="1">
    <citation type="submission" date="2020-01" db="EMBL/GenBank/DDBJ databases">
        <title>Whole-genome sequence of Heliobacterium undosum DSM 13378.</title>
        <authorList>
            <person name="Kyndt J.A."/>
            <person name="Meyer T.E."/>
        </authorList>
    </citation>
    <scope>NUCLEOTIDE SEQUENCE [LARGE SCALE GENOMIC DNA]</scope>
    <source>
        <strain evidence="11 12">DSM 13378</strain>
    </source>
</reference>
<dbReference type="Pfam" id="PF03799">
    <property type="entry name" value="FtsQ_DivIB_C"/>
    <property type="match status" value="1"/>
</dbReference>
<dbReference type="GO" id="GO:0051301">
    <property type="term" value="P:cell division"/>
    <property type="evidence" value="ECO:0007669"/>
    <property type="project" value="UniProtKB-KW"/>
</dbReference>
<feature type="region of interest" description="Disordered" evidence="8">
    <location>
        <begin position="235"/>
        <end position="272"/>
    </location>
</feature>
<name>A0A845KYJ1_9FIRM</name>
<sequence length="272" mass="29610">MRRQRASVLGFFFISLFLLAAYYFLHSPYFGVSQVTVTGVSLLKEEEIIRLSGIQPGESILRIDRDRVREQLRFHPQVEDATIQRNLPSTVRIEIQERKPVAVIGQAGSFALLDRQGILLRKLDSLYGIPLPVITGVQAPLNVGPGQVVNADGLASGLKLCQEVPSTLLARIGEIHVANSSRLILYTTDSIEVRFGPPEEIAAKSQVLLDILDQWMKNGSVPKLHYIDISSAKSPVVKPKEETKSPAGAVNSAGARPATRSSGKTGNAGNVH</sequence>
<evidence type="ECO:0000256" key="3">
    <source>
        <dbReference type="ARBA" id="ARBA00022618"/>
    </source>
</evidence>
<dbReference type="PROSITE" id="PS51779">
    <property type="entry name" value="POTRA"/>
    <property type="match status" value="1"/>
</dbReference>
<feature type="domain" description="POTRA" evidence="10">
    <location>
        <begin position="30"/>
        <end position="98"/>
    </location>
</feature>
<keyword evidence="3" id="KW-0132">Cell division</keyword>
<evidence type="ECO:0000256" key="1">
    <source>
        <dbReference type="ARBA" id="ARBA00004370"/>
    </source>
</evidence>
<dbReference type="PANTHER" id="PTHR37820:SF1">
    <property type="entry name" value="CELL DIVISION PROTEIN FTSQ"/>
    <property type="match status" value="1"/>
</dbReference>
<keyword evidence="12" id="KW-1185">Reference proteome</keyword>
<evidence type="ECO:0000313" key="11">
    <source>
        <dbReference type="EMBL" id="MZP28967.1"/>
    </source>
</evidence>
<evidence type="ECO:0000256" key="8">
    <source>
        <dbReference type="SAM" id="MobiDB-lite"/>
    </source>
</evidence>
<proteinExistence type="predicted"/>
<dbReference type="InterPro" id="IPR050487">
    <property type="entry name" value="FtsQ_DivIB"/>
</dbReference>
<feature type="compositionally biased region" description="Polar residues" evidence="8">
    <location>
        <begin position="259"/>
        <end position="272"/>
    </location>
</feature>
<evidence type="ECO:0000256" key="2">
    <source>
        <dbReference type="ARBA" id="ARBA00022475"/>
    </source>
</evidence>
<evidence type="ECO:0000256" key="7">
    <source>
        <dbReference type="ARBA" id="ARBA00023306"/>
    </source>
</evidence>